<dbReference type="GeneID" id="6011092"/>
<dbReference type="PANTHER" id="PTHR12475">
    <property type="match status" value="1"/>
</dbReference>
<evidence type="ECO:0008006" key="5">
    <source>
        <dbReference type="Google" id="ProtNLM"/>
    </source>
</evidence>
<organism evidence="3 4">
    <name type="scientific">Coprinopsis cinerea (strain Okayama-7 / 130 / ATCC MYA-4618 / FGSC 9003)</name>
    <name type="common">Inky cap fungus</name>
    <name type="synonym">Hormographiella aspergillata</name>
    <dbReference type="NCBI Taxonomy" id="240176"/>
    <lineage>
        <taxon>Eukaryota</taxon>
        <taxon>Fungi</taxon>
        <taxon>Dikarya</taxon>
        <taxon>Basidiomycota</taxon>
        <taxon>Agaricomycotina</taxon>
        <taxon>Agaricomycetes</taxon>
        <taxon>Agaricomycetidae</taxon>
        <taxon>Agaricales</taxon>
        <taxon>Agaricineae</taxon>
        <taxon>Psathyrellaceae</taxon>
        <taxon>Coprinopsis</taxon>
    </lineage>
</organism>
<dbReference type="InterPro" id="IPR029069">
    <property type="entry name" value="HotDog_dom_sf"/>
</dbReference>
<dbReference type="PANTHER" id="PTHR12475:SF4">
    <property type="entry name" value="PROTEIN THEM6"/>
    <property type="match status" value="1"/>
</dbReference>
<dbReference type="Gene3D" id="3.10.129.10">
    <property type="entry name" value="Hotdog Thioesterase"/>
    <property type="match status" value="1"/>
</dbReference>
<dbReference type="eggNOG" id="KOG4366">
    <property type="taxonomic scope" value="Eukaryota"/>
</dbReference>
<dbReference type="KEGG" id="cci:CC1G_12455"/>
<feature type="region of interest" description="Disordered" evidence="2">
    <location>
        <begin position="115"/>
        <end position="140"/>
    </location>
</feature>
<evidence type="ECO:0000313" key="3">
    <source>
        <dbReference type="EMBL" id="EAU87237.2"/>
    </source>
</evidence>
<comment type="caution">
    <text evidence="3">The sequence shown here is derived from an EMBL/GenBank/DDBJ whole genome shotgun (WGS) entry which is preliminary data.</text>
</comment>
<dbReference type="HOGENOM" id="CLU_043860_1_0_1"/>
<reference evidence="3 4" key="1">
    <citation type="journal article" date="2010" name="Proc. Natl. Acad. Sci. U.S.A.">
        <title>Insights into evolution of multicellular fungi from the assembled chromosomes of the mushroom Coprinopsis cinerea (Coprinus cinereus).</title>
        <authorList>
            <person name="Stajich J.E."/>
            <person name="Wilke S.K."/>
            <person name="Ahren D."/>
            <person name="Au C.H."/>
            <person name="Birren B.W."/>
            <person name="Borodovsky M."/>
            <person name="Burns C."/>
            <person name="Canback B."/>
            <person name="Casselton L.A."/>
            <person name="Cheng C.K."/>
            <person name="Deng J."/>
            <person name="Dietrich F.S."/>
            <person name="Fargo D.C."/>
            <person name="Farman M.L."/>
            <person name="Gathman A.C."/>
            <person name="Goldberg J."/>
            <person name="Guigo R."/>
            <person name="Hoegger P.J."/>
            <person name="Hooker J.B."/>
            <person name="Huggins A."/>
            <person name="James T.Y."/>
            <person name="Kamada T."/>
            <person name="Kilaru S."/>
            <person name="Kodira C."/>
            <person name="Kues U."/>
            <person name="Kupfer D."/>
            <person name="Kwan H.S."/>
            <person name="Lomsadze A."/>
            <person name="Li W."/>
            <person name="Lilly W.W."/>
            <person name="Ma L.J."/>
            <person name="Mackey A.J."/>
            <person name="Manning G."/>
            <person name="Martin F."/>
            <person name="Muraguchi H."/>
            <person name="Natvig D.O."/>
            <person name="Palmerini H."/>
            <person name="Ramesh M.A."/>
            <person name="Rehmeyer C.J."/>
            <person name="Roe B.A."/>
            <person name="Shenoy N."/>
            <person name="Stanke M."/>
            <person name="Ter-Hovhannisyan V."/>
            <person name="Tunlid A."/>
            <person name="Velagapudi R."/>
            <person name="Vision T.J."/>
            <person name="Zeng Q."/>
            <person name="Zolan M.E."/>
            <person name="Pukkila P.J."/>
        </authorList>
    </citation>
    <scope>NUCLEOTIDE SEQUENCE [LARGE SCALE GENOMIC DNA]</scope>
    <source>
        <strain evidence="4">Okayama-7 / 130 / ATCC MYA-4618 / FGSC 9003</strain>
    </source>
</reference>
<comment type="similarity">
    <text evidence="1">Belongs to the lcsJ thioesterase family.</text>
</comment>
<dbReference type="InParanoid" id="A8NKZ2"/>
<dbReference type="Proteomes" id="UP000001861">
    <property type="component" value="Unassembled WGS sequence"/>
</dbReference>
<dbReference type="OrthoDB" id="265761at2759"/>
<evidence type="ECO:0000256" key="1">
    <source>
        <dbReference type="ARBA" id="ARBA00038476"/>
    </source>
</evidence>
<accession>A8NKZ2</accession>
<protein>
    <recommendedName>
        <fullName evidence="5">Thioesterase</fullName>
    </recommendedName>
</protein>
<dbReference type="OMA" id="WHESISP"/>
<dbReference type="EMBL" id="AACS02000010">
    <property type="protein sequence ID" value="EAU87237.2"/>
    <property type="molecule type" value="Genomic_DNA"/>
</dbReference>
<dbReference type="SUPFAM" id="SSF54637">
    <property type="entry name" value="Thioesterase/thiol ester dehydrase-isomerase"/>
    <property type="match status" value="1"/>
</dbReference>
<proteinExistence type="inferred from homology"/>
<feature type="compositionally biased region" description="Low complexity" evidence="2">
    <location>
        <begin position="125"/>
        <end position="140"/>
    </location>
</feature>
<evidence type="ECO:0000313" key="4">
    <source>
        <dbReference type="Proteomes" id="UP000001861"/>
    </source>
</evidence>
<dbReference type="InterPro" id="IPR051490">
    <property type="entry name" value="THEM6_lcsJ_thioesterase"/>
</dbReference>
<name>A8NKZ2_COPC7</name>
<dbReference type="AlphaFoldDB" id="A8NKZ2"/>
<evidence type="ECO:0000256" key="2">
    <source>
        <dbReference type="SAM" id="MobiDB-lite"/>
    </source>
</evidence>
<dbReference type="Pfam" id="PF13279">
    <property type="entry name" value="4HBT_2"/>
    <property type="match status" value="1"/>
</dbReference>
<sequence length="297" mass="33631">MEEEWIDTVPLVGISPFEWRNVYRTRATIDECDFNIHLSNSSYAKILDASRLECVVTLFPVFFRSGGAMALGATHFHFMREIPPFQDFEIRSYIGSWDRKWLYLVSKYVTKPKEGSPSSPPPFFPQQQSHLPSPASSGTSTPTIPIPYQSLLVEKDGWVVHTVAVAQLCFKAGRITVPPSIVLASNGFCVFPYTSPIPYSTISTDPSRKPNPPPHWAEVKKLVSPKHGGSLRKYFEFLRSGWKEVRYEDGERWWETALGGEVEAQRERALAELELLKKGLEGARSTFKSSESDYTFT</sequence>
<dbReference type="VEuPathDB" id="FungiDB:CC1G_12455"/>
<dbReference type="CDD" id="cd00586">
    <property type="entry name" value="4HBT"/>
    <property type="match status" value="1"/>
</dbReference>
<keyword evidence="4" id="KW-1185">Reference proteome</keyword>
<gene>
    <name evidence="3" type="ORF">CC1G_12455</name>
</gene>
<dbReference type="RefSeq" id="XP_001834577.2">
    <property type="nucleotide sequence ID" value="XM_001834525.2"/>
</dbReference>